<keyword evidence="3 6" id="KW-0732">Signal</keyword>
<dbReference type="AlphaFoldDB" id="A0AAD1ZZQ2"/>
<dbReference type="EMBL" id="OU503051">
    <property type="protein sequence ID" value="CAI9778369.1"/>
    <property type="molecule type" value="Genomic_DNA"/>
</dbReference>
<gene>
    <name evidence="7" type="ORF">FPE_LOCUS25799</name>
</gene>
<organism evidence="7 8">
    <name type="scientific">Fraxinus pennsylvanica</name>
    <dbReference type="NCBI Taxonomy" id="56036"/>
    <lineage>
        <taxon>Eukaryota</taxon>
        <taxon>Viridiplantae</taxon>
        <taxon>Streptophyta</taxon>
        <taxon>Embryophyta</taxon>
        <taxon>Tracheophyta</taxon>
        <taxon>Spermatophyta</taxon>
        <taxon>Magnoliopsida</taxon>
        <taxon>eudicotyledons</taxon>
        <taxon>Gunneridae</taxon>
        <taxon>Pentapetalae</taxon>
        <taxon>asterids</taxon>
        <taxon>lamiids</taxon>
        <taxon>Lamiales</taxon>
        <taxon>Oleaceae</taxon>
        <taxon>Oleeae</taxon>
        <taxon>Fraxinus</taxon>
    </lineage>
</organism>
<evidence type="ECO:0000256" key="4">
    <source>
        <dbReference type="ARBA" id="ARBA00022801"/>
    </source>
</evidence>
<dbReference type="InterPro" id="IPR008758">
    <property type="entry name" value="Peptidase_S28"/>
</dbReference>
<reference evidence="7" key="1">
    <citation type="submission" date="2023-05" db="EMBL/GenBank/DDBJ databases">
        <authorList>
            <person name="Huff M."/>
        </authorList>
    </citation>
    <scope>NUCLEOTIDE SEQUENCE</scope>
</reference>
<accession>A0AAD1ZZQ2</accession>
<keyword evidence="5" id="KW-0325">Glycoprotein</keyword>
<dbReference type="FunFam" id="1.20.120.980:FF:000006">
    <property type="entry name" value="Serine carboxypeptidase S28 family protein"/>
    <property type="match status" value="1"/>
</dbReference>
<dbReference type="GO" id="GO:0008239">
    <property type="term" value="F:dipeptidyl-peptidase activity"/>
    <property type="evidence" value="ECO:0007669"/>
    <property type="project" value="TreeGrafter"/>
</dbReference>
<evidence type="ECO:0000256" key="2">
    <source>
        <dbReference type="ARBA" id="ARBA00022670"/>
    </source>
</evidence>
<dbReference type="InterPro" id="IPR042269">
    <property type="entry name" value="Ser_carbopepase_S28_SKS"/>
</dbReference>
<proteinExistence type="inferred from homology"/>
<evidence type="ECO:0008006" key="9">
    <source>
        <dbReference type="Google" id="ProtNLM"/>
    </source>
</evidence>
<dbReference type="GO" id="GO:0006508">
    <property type="term" value="P:proteolysis"/>
    <property type="evidence" value="ECO:0007669"/>
    <property type="project" value="UniProtKB-KW"/>
</dbReference>
<dbReference type="Gene3D" id="1.20.120.980">
    <property type="entry name" value="Serine carboxypeptidase S28, SKS domain"/>
    <property type="match status" value="1"/>
</dbReference>
<evidence type="ECO:0000256" key="1">
    <source>
        <dbReference type="ARBA" id="ARBA00011079"/>
    </source>
</evidence>
<dbReference type="Gene3D" id="3.40.50.1820">
    <property type="entry name" value="alpha/beta hydrolase"/>
    <property type="match status" value="1"/>
</dbReference>
<evidence type="ECO:0000256" key="5">
    <source>
        <dbReference type="ARBA" id="ARBA00023180"/>
    </source>
</evidence>
<evidence type="ECO:0000313" key="7">
    <source>
        <dbReference type="EMBL" id="CAI9778369.1"/>
    </source>
</evidence>
<dbReference type="InterPro" id="IPR029058">
    <property type="entry name" value="AB_hydrolase_fold"/>
</dbReference>
<protein>
    <recommendedName>
        <fullName evidence="9">Lysosomal Pro-X carboxypeptidase</fullName>
    </recommendedName>
</protein>
<keyword evidence="4" id="KW-0378">Hydrolase</keyword>
<evidence type="ECO:0000256" key="3">
    <source>
        <dbReference type="ARBA" id="ARBA00022729"/>
    </source>
</evidence>
<dbReference type="GO" id="GO:0070008">
    <property type="term" value="F:serine-type exopeptidase activity"/>
    <property type="evidence" value="ECO:0007669"/>
    <property type="project" value="InterPro"/>
</dbReference>
<dbReference type="SUPFAM" id="SSF53474">
    <property type="entry name" value="alpha/beta-Hydrolases"/>
    <property type="match status" value="1"/>
</dbReference>
<sequence length="514" mass="57733">MEDRRRTPSKSCKLSFQVYPLLLLLPLIFLKSVSAVPYKIPRLTPHIRTLLRNPDSNLSSSSLLSKDFKTYSYTQILDHFNYGPQSYSTFKQRYVINFKYWGGGNSSFPIFAYLGAEAPLDEDLLSVGYLTANAPRFKALQVYIEHRYYGKSIPFGSMEEAMKNESIRGYFNSAQAIADYAEVLLHIKEKLSAQNSPIIVIGGSYGGMLASWFRLKYPHVALGALASSAPILYFDNITPQNGYYSKVTEDFEEVSKSCYKTIRKSWSEIDEVASKPNGLSILSKKFKTCGHLNSSSELKDYLDSMYSVAAQYNAPPDYPVTVVCSGIDGAPNGTDILGRIFAGVVAFESNRSCYDTNEYISPSETTVGWRWQTCSEMVMPIGRGINDTMFPSSPFDLHQFIANCKNLYGVPPRPHWVTTYFGGHDIKLILRRFGSNIIFSNGLRDPYSTGGVLEDISKSVIAITTVNGSHCLDILQPQKSDPSWLVEQRKKEVEIIDGWMAKYYADLLALKKIK</sequence>
<evidence type="ECO:0000256" key="6">
    <source>
        <dbReference type="SAM" id="SignalP"/>
    </source>
</evidence>
<feature type="signal peptide" evidence="6">
    <location>
        <begin position="1"/>
        <end position="35"/>
    </location>
</feature>
<name>A0AAD1ZZQ2_9LAMI</name>
<dbReference type="Pfam" id="PF05577">
    <property type="entry name" value="Peptidase_S28"/>
    <property type="match status" value="1"/>
</dbReference>
<dbReference type="Proteomes" id="UP000834106">
    <property type="component" value="Chromosome 16"/>
</dbReference>
<comment type="similarity">
    <text evidence="1">Belongs to the peptidase S28 family.</text>
</comment>
<evidence type="ECO:0000313" key="8">
    <source>
        <dbReference type="Proteomes" id="UP000834106"/>
    </source>
</evidence>
<keyword evidence="2" id="KW-0645">Protease</keyword>
<dbReference type="PANTHER" id="PTHR11010:SF96">
    <property type="entry name" value="LYSOSOMAL PRO-X CARBOXYPEPTIDASE-LIKE ISOFORM X1"/>
    <property type="match status" value="1"/>
</dbReference>
<keyword evidence="8" id="KW-1185">Reference proteome</keyword>
<dbReference type="PANTHER" id="PTHR11010">
    <property type="entry name" value="PROTEASE S28 PRO-X CARBOXYPEPTIDASE-RELATED"/>
    <property type="match status" value="1"/>
</dbReference>
<feature type="chain" id="PRO_5042230133" description="Lysosomal Pro-X carboxypeptidase" evidence="6">
    <location>
        <begin position="36"/>
        <end position="514"/>
    </location>
</feature>